<dbReference type="RefSeq" id="WP_053434830.1">
    <property type="nucleotide sequence ID" value="NZ_LGUF01000007.1"/>
</dbReference>
<comment type="caution">
    <text evidence="1">The sequence shown here is derived from an EMBL/GenBank/DDBJ whole genome shotgun (WGS) entry which is preliminary data.</text>
</comment>
<protein>
    <submittedName>
        <fullName evidence="1">Uncharacterized protein</fullName>
    </submittedName>
</protein>
<dbReference type="STRING" id="1459.AF332_11970"/>
<keyword evidence="2" id="KW-1185">Reference proteome</keyword>
<evidence type="ECO:0000313" key="2">
    <source>
        <dbReference type="Proteomes" id="UP000037109"/>
    </source>
</evidence>
<dbReference type="AlphaFoldDB" id="A0A0M0GCL4"/>
<proteinExistence type="predicted"/>
<dbReference type="EMBL" id="LGUF01000007">
    <property type="protein sequence ID" value="KON87473.1"/>
    <property type="molecule type" value="Genomic_DNA"/>
</dbReference>
<evidence type="ECO:0000313" key="1">
    <source>
        <dbReference type="EMBL" id="KON87473.1"/>
    </source>
</evidence>
<dbReference type="OrthoDB" id="10000333at2"/>
<dbReference type="PATRIC" id="fig|1459.3.peg.2582"/>
<gene>
    <name evidence="1" type="ORF">AF332_11970</name>
</gene>
<name>A0A0M0GCL4_SPOGL</name>
<accession>A0A0M0GCL4</accession>
<sequence length="68" mass="7872">MSESYCDLCKEFVSGTVQTVKILDNDQKTSHYISGHVSCTEDIWKQIQEMKDFNKKSLSKVLKELNIE</sequence>
<dbReference type="Proteomes" id="UP000037109">
    <property type="component" value="Unassembled WGS sequence"/>
</dbReference>
<organism evidence="1 2">
    <name type="scientific">Sporosarcina globispora</name>
    <name type="common">Bacillus globisporus</name>
    <dbReference type="NCBI Taxonomy" id="1459"/>
    <lineage>
        <taxon>Bacteria</taxon>
        <taxon>Bacillati</taxon>
        <taxon>Bacillota</taxon>
        <taxon>Bacilli</taxon>
        <taxon>Bacillales</taxon>
        <taxon>Caryophanaceae</taxon>
        <taxon>Sporosarcina</taxon>
    </lineage>
</organism>
<reference evidence="2" key="1">
    <citation type="submission" date="2015-07" db="EMBL/GenBank/DDBJ databases">
        <title>Fjat-10036 dsm4.</title>
        <authorList>
            <person name="Liu B."/>
            <person name="Wang J."/>
            <person name="Zhu Y."/>
            <person name="Liu G."/>
            <person name="Chen Q."/>
            <person name="Chen Z."/>
            <person name="Lan J."/>
            <person name="Che J."/>
            <person name="Ge C."/>
            <person name="Shi H."/>
            <person name="Pan Z."/>
            <person name="Liu X."/>
        </authorList>
    </citation>
    <scope>NUCLEOTIDE SEQUENCE [LARGE SCALE GENOMIC DNA]</scope>
    <source>
        <strain evidence="2">DSM 4</strain>
    </source>
</reference>